<sequence>MHSLFHVKANDDRFNSSTGSILEEGDWSFLETIKDLRKSCSDLDVMESHRRSSSRRGVRALCRILSIDTSDSESDGTENTRTKVSSCAAIASDDDKDSCGHSNSSGNADSASSKSRSKSTNGSAECSRVEQGEDTCETSQQKESAVEAEAQTGSRALLNQLFQGTVGNPTRETKRRKSHGSIDELLTGKTKPSLKRRGSCRDINNIASFGRVDRIDDAGSTPARVDRAVDAGSTPVRSSKRTSIRRPLRSKDILELANSFSDSDTDTDDDTDSDVDSELDANVDVGAKQVLSRERSNRELSSSPPKRDSMRSNARRPSRTRSIALEKGAGKQRPEQIQQRRRSTKPLNLGSPKDKTNPPFGRSATAPCSSDRWSSNPSNCSQQPQRSSSEDIGVELKHQRQSDKINVKALMASYDWKTLSESNDVTAKTRQERRPVKRSSSTPNLQNGKQKRDGSRASFVIGNRSARKSRRTSSRRSTVESQSSRSASPTTMMKPKSRAYVQQRRSSEKDLLAIVPKPKRSSSAPSLLDVSTEDQDQDLSLEQLLSEPQPLRRKSSSSGHLNVGGGSRQQRRLRFVKAHRAAEGNTIWRSSSDRSLTSKKKTKVKSNAKDSKGLPNPSTKDSNGKTSASDKVRRSSEVTEFTTNRANRLLELRKNWKEASRLVDSQPPPQVQLNATGKRISVGPMIG</sequence>
<dbReference type="EMBL" id="CAICTM010000178">
    <property type="protein sequence ID" value="CAB9503891.1"/>
    <property type="molecule type" value="Genomic_DNA"/>
</dbReference>
<evidence type="ECO:0000313" key="3">
    <source>
        <dbReference type="Proteomes" id="UP001153069"/>
    </source>
</evidence>
<feature type="compositionally biased region" description="Low complexity" evidence="1">
    <location>
        <begin position="475"/>
        <end position="488"/>
    </location>
</feature>
<feature type="compositionally biased region" description="Low complexity" evidence="1">
    <location>
        <begin position="374"/>
        <end position="387"/>
    </location>
</feature>
<feature type="compositionally biased region" description="Basic and acidic residues" evidence="1">
    <location>
        <begin position="628"/>
        <end position="637"/>
    </location>
</feature>
<proteinExistence type="predicted"/>
<feature type="region of interest" description="Disordered" evidence="1">
    <location>
        <begin position="586"/>
        <end position="640"/>
    </location>
</feature>
<reference evidence="2" key="1">
    <citation type="submission" date="2020-06" db="EMBL/GenBank/DDBJ databases">
        <authorList>
            <consortium name="Plant Systems Biology data submission"/>
        </authorList>
    </citation>
    <scope>NUCLEOTIDE SEQUENCE</scope>
    <source>
        <strain evidence="2">D6</strain>
    </source>
</reference>
<organism evidence="2 3">
    <name type="scientific">Seminavis robusta</name>
    <dbReference type="NCBI Taxonomy" id="568900"/>
    <lineage>
        <taxon>Eukaryota</taxon>
        <taxon>Sar</taxon>
        <taxon>Stramenopiles</taxon>
        <taxon>Ochrophyta</taxon>
        <taxon>Bacillariophyta</taxon>
        <taxon>Bacillariophyceae</taxon>
        <taxon>Bacillariophycidae</taxon>
        <taxon>Naviculales</taxon>
        <taxon>Naviculaceae</taxon>
        <taxon>Seminavis</taxon>
    </lineage>
</organism>
<feature type="compositionally biased region" description="Basic residues" evidence="1">
    <location>
        <begin position="597"/>
        <end position="606"/>
    </location>
</feature>
<feature type="compositionally biased region" description="Polar residues" evidence="1">
    <location>
        <begin position="160"/>
        <end position="170"/>
    </location>
</feature>
<dbReference type="AlphaFoldDB" id="A0A9N8H7H4"/>
<feature type="compositionally biased region" description="Basic residues" evidence="1">
    <location>
        <begin position="238"/>
        <end position="248"/>
    </location>
</feature>
<feature type="region of interest" description="Disordered" evidence="1">
    <location>
        <begin position="216"/>
        <end position="402"/>
    </location>
</feature>
<comment type="caution">
    <text evidence="2">The sequence shown here is derived from an EMBL/GenBank/DDBJ whole genome shotgun (WGS) entry which is preliminary data.</text>
</comment>
<feature type="region of interest" description="Disordered" evidence="1">
    <location>
        <begin position="92"/>
        <end position="181"/>
    </location>
</feature>
<keyword evidence="3" id="KW-1185">Reference proteome</keyword>
<feature type="compositionally biased region" description="Basic residues" evidence="1">
    <location>
        <begin position="465"/>
        <end position="474"/>
    </location>
</feature>
<dbReference type="Proteomes" id="UP001153069">
    <property type="component" value="Unassembled WGS sequence"/>
</dbReference>
<name>A0A9N8H7H4_9STRA</name>
<feature type="region of interest" description="Disordered" evidence="1">
    <location>
        <begin position="424"/>
        <end position="571"/>
    </location>
</feature>
<gene>
    <name evidence="2" type="ORF">SEMRO_179_G078450.1</name>
</gene>
<accession>A0A9N8H7H4</accession>
<evidence type="ECO:0000256" key="1">
    <source>
        <dbReference type="SAM" id="MobiDB-lite"/>
    </source>
</evidence>
<feature type="compositionally biased region" description="Acidic residues" evidence="1">
    <location>
        <begin position="263"/>
        <end position="281"/>
    </location>
</feature>
<evidence type="ECO:0000313" key="2">
    <source>
        <dbReference type="EMBL" id="CAB9503891.1"/>
    </source>
</evidence>
<feature type="compositionally biased region" description="Polar residues" evidence="1">
    <location>
        <begin position="616"/>
        <end position="627"/>
    </location>
</feature>
<feature type="compositionally biased region" description="Low complexity" evidence="1">
    <location>
        <begin position="540"/>
        <end position="549"/>
    </location>
</feature>
<feature type="compositionally biased region" description="Polar residues" evidence="1">
    <location>
        <begin position="438"/>
        <end position="448"/>
    </location>
</feature>
<feature type="compositionally biased region" description="Low complexity" evidence="1">
    <location>
        <begin position="100"/>
        <end position="124"/>
    </location>
</feature>
<protein>
    <submittedName>
        <fullName evidence="2">Uncharacterized protein</fullName>
    </submittedName>
</protein>